<comment type="caution">
    <text evidence="1">The sequence shown here is derived from an EMBL/GenBank/DDBJ whole genome shotgun (WGS) entry which is preliminary data.</text>
</comment>
<reference evidence="1 2" key="1">
    <citation type="journal article" date="2016" name="Sci. Rep.">
        <title>Metabolic traits of an uncultured archaeal lineage -MSBL1- from brine pools of the Red Sea.</title>
        <authorList>
            <person name="Mwirichia R."/>
            <person name="Alam I."/>
            <person name="Rashid M."/>
            <person name="Vinu M."/>
            <person name="Ba-Alawi W."/>
            <person name="Anthony Kamau A."/>
            <person name="Kamanda Ngugi D."/>
            <person name="Goker M."/>
            <person name="Klenk H.P."/>
            <person name="Bajic V."/>
            <person name="Stingl U."/>
        </authorList>
    </citation>
    <scope>NUCLEOTIDE SEQUENCE [LARGE SCALE GENOMIC DNA]</scope>
    <source>
        <strain evidence="1">SCGC-AAA259E22</strain>
    </source>
</reference>
<evidence type="ECO:0000313" key="1">
    <source>
        <dbReference type="EMBL" id="KXA93908.1"/>
    </source>
</evidence>
<dbReference type="AlphaFoldDB" id="A0A133UIB1"/>
<sequence>MKPTNVNIEEVKKIIETAFYERFEFGERCDYKQDNSCKLTMNKCTYAKCPYNPKEKIYVDSKEQFQTKTKRTILTPDGSKLILHKKIPPEKRLNDLENETVLKKKIGESILCAECGLEIDGDPVIWREETFHIGCLVERLEQEGLR</sequence>
<name>A0A133UIB1_9EURY</name>
<protein>
    <submittedName>
        <fullName evidence="1">Uncharacterized protein</fullName>
    </submittedName>
</protein>
<accession>A0A133UIB1</accession>
<gene>
    <name evidence="1" type="ORF">AKJ66_00425</name>
</gene>
<dbReference type="EMBL" id="LHXP01000003">
    <property type="protein sequence ID" value="KXA93908.1"/>
    <property type="molecule type" value="Genomic_DNA"/>
</dbReference>
<dbReference type="Proteomes" id="UP000070657">
    <property type="component" value="Unassembled WGS sequence"/>
</dbReference>
<proteinExistence type="predicted"/>
<organism evidence="1 2">
    <name type="scientific">candidate division MSBL1 archaeon SCGC-AAA259E22</name>
    <dbReference type="NCBI Taxonomy" id="1698265"/>
    <lineage>
        <taxon>Archaea</taxon>
        <taxon>Methanobacteriati</taxon>
        <taxon>Methanobacteriota</taxon>
        <taxon>candidate division MSBL1</taxon>
    </lineage>
</organism>
<evidence type="ECO:0000313" key="2">
    <source>
        <dbReference type="Proteomes" id="UP000070657"/>
    </source>
</evidence>
<keyword evidence="2" id="KW-1185">Reference proteome</keyword>